<proteinExistence type="predicted"/>
<comment type="caution">
    <text evidence="1">The sequence shown here is derived from an EMBL/GenBank/DDBJ whole genome shotgun (WGS) entry which is preliminary data.</text>
</comment>
<evidence type="ECO:0000313" key="2">
    <source>
        <dbReference type="Proteomes" id="UP001604336"/>
    </source>
</evidence>
<organism evidence="1 2">
    <name type="scientific">Abeliophyllum distichum</name>
    <dbReference type="NCBI Taxonomy" id="126358"/>
    <lineage>
        <taxon>Eukaryota</taxon>
        <taxon>Viridiplantae</taxon>
        <taxon>Streptophyta</taxon>
        <taxon>Embryophyta</taxon>
        <taxon>Tracheophyta</taxon>
        <taxon>Spermatophyta</taxon>
        <taxon>Magnoliopsida</taxon>
        <taxon>eudicotyledons</taxon>
        <taxon>Gunneridae</taxon>
        <taxon>Pentapetalae</taxon>
        <taxon>asterids</taxon>
        <taxon>lamiids</taxon>
        <taxon>Lamiales</taxon>
        <taxon>Oleaceae</taxon>
        <taxon>Forsythieae</taxon>
        <taxon>Abeliophyllum</taxon>
    </lineage>
</organism>
<protein>
    <submittedName>
        <fullName evidence="1">Uncharacterized protein</fullName>
    </submittedName>
</protein>
<evidence type="ECO:0000313" key="1">
    <source>
        <dbReference type="EMBL" id="KAL2462296.1"/>
    </source>
</evidence>
<keyword evidence="2" id="KW-1185">Reference proteome</keyword>
<name>A0ABD1PIB2_9LAMI</name>
<accession>A0ABD1PIB2</accession>
<reference evidence="2" key="1">
    <citation type="submission" date="2024-07" db="EMBL/GenBank/DDBJ databases">
        <title>Two chromosome-level genome assemblies of Korean endemic species Abeliophyllum distichum and Forsythia ovata (Oleaceae).</title>
        <authorList>
            <person name="Jang H."/>
        </authorList>
    </citation>
    <scope>NUCLEOTIDE SEQUENCE [LARGE SCALE GENOMIC DNA]</scope>
</reference>
<sequence>MTVPPLSRSSPKVEDSGNRVVEFEALGQRKREIESGHRSSLIWKCKFFPSEVIQKQLKDWHRTYMIPDNVEFIILVLNDWADDLPLGCVALNQVVLVAGLHFSFPRIFRKFLREWRIASTQLCPNGSTMVGFLILWDCHRFSVFNNFANVRIAQVIK</sequence>
<dbReference type="Proteomes" id="UP001604336">
    <property type="component" value="Unassembled WGS sequence"/>
</dbReference>
<dbReference type="EMBL" id="JBFOLK010000014">
    <property type="protein sequence ID" value="KAL2462296.1"/>
    <property type="molecule type" value="Genomic_DNA"/>
</dbReference>
<dbReference type="AlphaFoldDB" id="A0ABD1PIB2"/>
<gene>
    <name evidence="1" type="ORF">Adt_45716</name>
</gene>